<evidence type="ECO:0000313" key="2">
    <source>
        <dbReference type="EMBL" id="THF47301.1"/>
    </source>
</evidence>
<evidence type="ECO:0000256" key="1">
    <source>
        <dbReference type="SAM" id="Phobius"/>
    </source>
</evidence>
<comment type="caution">
    <text evidence="2">The sequence shown here is derived from an EMBL/GenBank/DDBJ whole genome shotgun (WGS) entry which is preliminary data.</text>
</comment>
<evidence type="ECO:0000313" key="3">
    <source>
        <dbReference type="Proteomes" id="UP000307507"/>
    </source>
</evidence>
<keyword evidence="1" id="KW-0812">Transmembrane</keyword>
<keyword evidence="1" id="KW-0472">Membrane</keyword>
<accession>A0A4V3W7H5</accession>
<feature type="transmembrane region" description="Helical" evidence="1">
    <location>
        <begin position="6"/>
        <end position="26"/>
    </location>
</feature>
<organism evidence="2 3">
    <name type="scientific">Flavobacterium supellecticarium</name>
    <dbReference type="NCBI Taxonomy" id="2565924"/>
    <lineage>
        <taxon>Bacteria</taxon>
        <taxon>Pseudomonadati</taxon>
        <taxon>Bacteroidota</taxon>
        <taxon>Flavobacteriia</taxon>
        <taxon>Flavobacteriales</taxon>
        <taxon>Flavobacteriaceae</taxon>
        <taxon>Flavobacterium</taxon>
    </lineage>
</organism>
<dbReference type="Proteomes" id="UP000307507">
    <property type="component" value="Unassembled WGS sequence"/>
</dbReference>
<name>A0A4V3W7H5_9FLAO</name>
<protein>
    <submittedName>
        <fullName evidence="2">Uncharacterized protein</fullName>
    </submittedName>
</protein>
<dbReference type="RefSeq" id="WP_136404487.1">
    <property type="nucleotide sequence ID" value="NZ_SSNZ01000013.1"/>
</dbReference>
<dbReference type="EMBL" id="SSNZ01000013">
    <property type="protein sequence ID" value="THF47301.1"/>
    <property type="molecule type" value="Genomic_DNA"/>
</dbReference>
<gene>
    <name evidence="2" type="ORF">E6C50_17195</name>
</gene>
<keyword evidence="3" id="KW-1185">Reference proteome</keyword>
<sequence length="115" mass="13762">MRDKVLFYAFGILILIILGLNIRMYFLKKELNVVLQQQIDELELLKEQNVTKLDSIELLKKKQLTLIAENEKSLYEEIVWAKENNMRYEQIKKNIRNSNDADSLARQLTKRYSER</sequence>
<keyword evidence="1" id="KW-1133">Transmembrane helix</keyword>
<dbReference type="AlphaFoldDB" id="A0A4V3W7H5"/>
<reference evidence="2 3" key="1">
    <citation type="submission" date="2019-04" db="EMBL/GenBank/DDBJ databases">
        <title>Flavobacterium sp. nov. isolated from construction timber.</title>
        <authorList>
            <person name="Lin S.-Y."/>
            <person name="Chang C.-T."/>
            <person name="Young C.-C."/>
        </authorList>
    </citation>
    <scope>NUCLEOTIDE SEQUENCE [LARGE SCALE GENOMIC DNA]</scope>
    <source>
        <strain evidence="2 3">CC-CTC003</strain>
    </source>
</reference>
<proteinExistence type="predicted"/>